<dbReference type="FunFam" id="3.20.20.80:FF:000041">
    <property type="entry name" value="Beta-glucosidase 7"/>
    <property type="match status" value="1"/>
</dbReference>
<gene>
    <name evidence="5" type="ORF">RJ639_004823</name>
</gene>
<proteinExistence type="inferred from homology"/>
<evidence type="ECO:0000256" key="3">
    <source>
        <dbReference type="ARBA" id="ARBA00023295"/>
    </source>
</evidence>
<dbReference type="AlphaFoldDB" id="A0AA89AV99"/>
<dbReference type="InterPro" id="IPR001360">
    <property type="entry name" value="Glyco_hydro_1"/>
</dbReference>
<evidence type="ECO:0000256" key="1">
    <source>
        <dbReference type="ARBA" id="ARBA00010838"/>
    </source>
</evidence>
<dbReference type="InterPro" id="IPR017853">
    <property type="entry name" value="GH"/>
</dbReference>
<comment type="caution">
    <text evidence="5">The sequence shown here is derived from an EMBL/GenBank/DDBJ whole genome shotgun (WGS) entry which is preliminary data.</text>
</comment>
<dbReference type="PANTHER" id="PTHR10353:SF137">
    <property type="entry name" value="MYROSINASE 3-RELATED"/>
    <property type="match status" value="1"/>
</dbReference>
<dbReference type="Gene3D" id="3.20.20.80">
    <property type="entry name" value="Glycosidases"/>
    <property type="match status" value="1"/>
</dbReference>
<comment type="similarity">
    <text evidence="1 4">Belongs to the glycosyl hydrolase 1 family.</text>
</comment>
<keyword evidence="2" id="KW-0378">Hydrolase</keyword>
<sequence length="395" mass="44757">MLQLLAGKLSGGVNEAGIKYYNNLINELLANGLQPYVTIFHWDVPQALEEAYSGFLSPKIVDDFQDFANLCFKRFGDRVKHWITLNEPWTFAVTSYDYGTTAPGRCSTWRNNNCTGGNSATEPYIVTHYQILAHAAAANLYRTKLLTHENSSSANTKGNDWDYACNKMDGTCLQFKFGHPCFTTYMDPLVFGDYSRLMKSLIGARLPRFTPEQSKLVKGSLDFLGLNYYTANYAAHVTNFGNDVVNVSYTTDNRANLTTSINGVPIGEKAGSDWLYVYPQGIKETLLYIKKNYKNPIVYITENGIDEINNSSLTLKQALTDNFRIRYYSRHLANVVEAIKDGVNVKGFFAWAIMDNFEWDSGFTSRFGLNYVNFAGRLERYPKLSAKWLTNFLKK</sequence>
<accession>A0AA89AV99</accession>
<reference evidence="5" key="1">
    <citation type="submission" date="2022-12" db="EMBL/GenBank/DDBJ databases">
        <title>Draft genome assemblies for two species of Escallonia (Escalloniales).</title>
        <authorList>
            <person name="Chanderbali A."/>
            <person name="Dervinis C."/>
            <person name="Anghel I."/>
            <person name="Soltis D."/>
            <person name="Soltis P."/>
            <person name="Zapata F."/>
        </authorList>
    </citation>
    <scope>NUCLEOTIDE SEQUENCE</scope>
    <source>
        <strain evidence="5">UCBG64.0493</strain>
        <tissue evidence="5">Leaf</tissue>
    </source>
</reference>
<protein>
    <recommendedName>
        <fullName evidence="7">Beta-glucosidase</fullName>
    </recommendedName>
</protein>
<dbReference type="EMBL" id="JAVXUP010000948">
    <property type="protein sequence ID" value="KAK3018239.1"/>
    <property type="molecule type" value="Genomic_DNA"/>
</dbReference>
<name>A0AA89AV99_9ASTE</name>
<dbReference type="PRINTS" id="PR00131">
    <property type="entry name" value="GLHYDRLASE1"/>
</dbReference>
<evidence type="ECO:0008006" key="7">
    <source>
        <dbReference type="Google" id="ProtNLM"/>
    </source>
</evidence>
<evidence type="ECO:0000256" key="2">
    <source>
        <dbReference type="ARBA" id="ARBA00022801"/>
    </source>
</evidence>
<dbReference type="SUPFAM" id="SSF51445">
    <property type="entry name" value="(Trans)glycosidases"/>
    <property type="match status" value="1"/>
</dbReference>
<evidence type="ECO:0000256" key="4">
    <source>
        <dbReference type="RuleBase" id="RU003690"/>
    </source>
</evidence>
<keyword evidence="3" id="KW-0326">Glycosidase</keyword>
<organism evidence="5 6">
    <name type="scientific">Escallonia herrerae</name>
    <dbReference type="NCBI Taxonomy" id="1293975"/>
    <lineage>
        <taxon>Eukaryota</taxon>
        <taxon>Viridiplantae</taxon>
        <taxon>Streptophyta</taxon>
        <taxon>Embryophyta</taxon>
        <taxon>Tracheophyta</taxon>
        <taxon>Spermatophyta</taxon>
        <taxon>Magnoliopsida</taxon>
        <taxon>eudicotyledons</taxon>
        <taxon>Gunneridae</taxon>
        <taxon>Pentapetalae</taxon>
        <taxon>asterids</taxon>
        <taxon>campanulids</taxon>
        <taxon>Escalloniales</taxon>
        <taxon>Escalloniaceae</taxon>
        <taxon>Escallonia</taxon>
    </lineage>
</organism>
<evidence type="ECO:0000313" key="5">
    <source>
        <dbReference type="EMBL" id="KAK3018239.1"/>
    </source>
</evidence>
<dbReference type="GO" id="GO:0005975">
    <property type="term" value="P:carbohydrate metabolic process"/>
    <property type="evidence" value="ECO:0007669"/>
    <property type="project" value="InterPro"/>
</dbReference>
<dbReference type="GO" id="GO:0008422">
    <property type="term" value="F:beta-glucosidase activity"/>
    <property type="evidence" value="ECO:0007669"/>
    <property type="project" value="TreeGrafter"/>
</dbReference>
<dbReference type="Proteomes" id="UP001188597">
    <property type="component" value="Unassembled WGS sequence"/>
</dbReference>
<keyword evidence="6" id="KW-1185">Reference proteome</keyword>
<dbReference type="Pfam" id="PF00232">
    <property type="entry name" value="Glyco_hydro_1"/>
    <property type="match status" value="1"/>
</dbReference>
<evidence type="ECO:0000313" key="6">
    <source>
        <dbReference type="Proteomes" id="UP001188597"/>
    </source>
</evidence>
<dbReference type="PANTHER" id="PTHR10353">
    <property type="entry name" value="GLYCOSYL HYDROLASE"/>
    <property type="match status" value="1"/>
</dbReference>